<dbReference type="PANTHER" id="PTHR28595">
    <property type="entry name" value="39S RIBOSOMAL PROTEIN L54, MITOCHONDRIAL"/>
    <property type="match status" value="1"/>
</dbReference>
<evidence type="ECO:0000256" key="7">
    <source>
        <dbReference type="ARBA" id="ARBA00035179"/>
    </source>
</evidence>
<dbReference type="PANTHER" id="PTHR28595:SF1">
    <property type="entry name" value="LARGE RIBOSOMAL SUBUNIT PROTEIN ML54"/>
    <property type="match status" value="1"/>
</dbReference>
<dbReference type="HOGENOM" id="CLU_1511350_0_0_1"/>
<name>A0A060SQX3_PYCCI</name>
<dbReference type="Proteomes" id="UP000029665">
    <property type="component" value="Unassembled WGS sequence"/>
</dbReference>
<keyword evidence="2" id="KW-0809">Transit peptide</keyword>
<evidence type="ECO:0000256" key="1">
    <source>
        <dbReference type="ARBA" id="ARBA00004173"/>
    </source>
</evidence>
<dbReference type="STRING" id="5643.A0A060SQX3"/>
<comment type="subcellular location">
    <subcellularLocation>
        <location evidence="1">Mitochondrion</location>
    </subcellularLocation>
</comment>
<keyword evidence="5" id="KW-0687">Ribonucleoprotein</keyword>
<evidence type="ECO:0000256" key="3">
    <source>
        <dbReference type="ARBA" id="ARBA00022980"/>
    </source>
</evidence>
<dbReference type="Pfam" id="PF08561">
    <property type="entry name" value="Ribosomal_L37"/>
    <property type="match status" value="1"/>
</dbReference>
<sequence length="178" mass="19997">MQTIDYRYCKTERQPRSSFALSDIFEMDEEDVQIEISPVLPSTPNTASSVSTSRSTKARMKAILTVPRDSDSLGGDADEGRQRQRVVTKIRRTAMPSTPAATLPKSSCTENTVLVGVNYLKGQPEVLAMPDEAYPPWLWTLLQPKEIPDDGPGGKGEKIRLRKANRQRIREQNFMKTQ</sequence>
<keyword evidence="4" id="KW-0496">Mitochondrion</keyword>
<dbReference type="AlphaFoldDB" id="A0A060SQX3"/>
<comment type="similarity">
    <text evidence="6">Belongs to the mitochondrion-specific ribosomal protein mL54 family.</text>
</comment>
<evidence type="ECO:0000256" key="5">
    <source>
        <dbReference type="ARBA" id="ARBA00023274"/>
    </source>
</evidence>
<reference evidence="9" key="1">
    <citation type="submission" date="2014-01" db="EMBL/GenBank/DDBJ databases">
        <title>The genome of the white-rot fungus Pycnoporus cinnabarinus: a basidiomycete model with a versatile arsenal for lignocellulosic biomass breakdown.</title>
        <authorList>
            <person name="Levasseur A."/>
            <person name="Lomascolo A."/>
            <person name="Ruiz-Duenas F.J."/>
            <person name="Uzan E."/>
            <person name="Piumi F."/>
            <person name="Kues U."/>
            <person name="Ram A.F.J."/>
            <person name="Murat C."/>
            <person name="Haon M."/>
            <person name="Benoit I."/>
            <person name="Arfi Y."/>
            <person name="Chevret D."/>
            <person name="Drula E."/>
            <person name="Kwon M.J."/>
            <person name="Gouret P."/>
            <person name="Lesage-Meessen L."/>
            <person name="Lombard V."/>
            <person name="Mariette J."/>
            <person name="Noirot C."/>
            <person name="Park J."/>
            <person name="Patyshakuliyeva A."/>
            <person name="Wieneger R.A.B."/>
            <person name="Wosten H.A.B."/>
            <person name="Martin F."/>
            <person name="Coutinho P.M."/>
            <person name="de Vries R."/>
            <person name="Martinez A.T."/>
            <person name="Klopp C."/>
            <person name="Pontarotti P."/>
            <person name="Henrissat B."/>
            <person name="Record E."/>
        </authorList>
    </citation>
    <scope>NUCLEOTIDE SEQUENCE [LARGE SCALE GENOMIC DNA]</scope>
    <source>
        <strain evidence="9">BRFM137</strain>
    </source>
</reference>
<dbReference type="EMBL" id="CCBP010000432">
    <property type="protein sequence ID" value="CDO76947.1"/>
    <property type="molecule type" value="Genomic_DNA"/>
</dbReference>
<evidence type="ECO:0000256" key="6">
    <source>
        <dbReference type="ARBA" id="ARBA00033752"/>
    </source>
</evidence>
<accession>A0A060SQX3</accession>
<dbReference type="OrthoDB" id="10252718at2759"/>
<dbReference type="InterPro" id="IPR013870">
    <property type="entry name" value="Ribosomal_mL54"/>
</dbReference>
<dbReference type="GO" id="GO:0005762">
    <property type="term" value="C:mitochondrial large ribosomal subunit"/>
    <property type="evidence" value="ECO:0007669"/>
    <property type="project" value="TreeGrafter"/>
</dbReference>
<evidence type="ECO:0000313" key="10">
    <source>
        <dbReference type="Proteomes" id="UP000029665"/>
    </source>
</evidence>
<keyword evidence="3" id="KW-0689">Ribosomal protein</keyword>
<protein>
    <recommendedName>
        <fullName evidence="7">Large ribosomal subunit protein mL54</fullName>
    </recommendedName>
</protein>
<gene>
    <name evidence="9" type="ORF">BN946_scf184587.g1</name>
</gene>
<evidence type="ECO:0000313" key="9">
    <source>
        <dbReference type="EMBL" id="CDO76947.1"/>
    </source>
</evidence>
<dbReference type="GO" id="GO:0003735">
    <property type="term" value="F:structural constituent of ribosome"/>
    <property type="evidence" value="ECO:0007669"/>
    <property type="project" value="TreeGrafter"/>
</dbReference>
<proteinExistence type="inferred from homology"/>
<feature type="region of interest" description="Disordered" evidence="8">
    <location>
        <begin position="146"/>
        <end position="178"/>
    </location>
</feature>
<evidence type="ECO:0000256" key="2">
    <source>
        <dbReference type="ARBA" id="ARBA00022946"/>
    </source>
</evidence>
<evidence type="ECO:0000256" key="4">
    <source>
        <dbReference type="ARBA" id="ARBA00023128"/>
    </source>
</evidence>
<organism evidence="9 10">
    <name type="scientific">Pycnoporus cinnabarinus</name>
    <name type="common">Cinnabar-red polypore</name>
    <name type="synonym">Trametes cinnabarina</name>
    <dbReference type="NCBI Taxonomy" id="5643"/>
    <lineage>
        <taxon>Eukaryota</taxon>
        <taxon>Fungi</taxon>
        <taxon>Dikarya</taxon>
        <taxon>Basidiomycota</taxon>
        <taxon>Agaricomycotina</taxon>
        <taxon>Agaricomycetes</taxon>
        <taxon>Polyporales</taxon>
        <taxon>Polyporaceae</taxon>
        <taxon>Trametes</taxon>
    </lineage>
</organism>
<feature type="compositionally biased region" description="Basic and acidic residues" evidence="8">
    <location>
        <begin position="168"/>
        <end position="178"/>
    </location>
</feature>
<keyword evidence="10" id="KW-1185">Reference proteome</keyword>
<comment type="caution">
    <text evidence="9">The sequence shown here is derived from an EMBL/GenBank/DDBJ whole genome shotgun (WGS) entry which is preliminary data.</text>
</comment>
<evidence type="ECO:0000256" key="8">
    <source>
        <dbReference type="SAM" id="MobiDB-lite"/>
    </source>
</evidence>